<dbReference type="PANTHER" id="PTHR31438">
    <property type="entry name" value="LYSINE N-ACYLTRANSFERASE C17G9.06C-RELATED"/>
    <property type="match status" value="1"/>
</dbReference>
<reference evidence="3 4" key="1">
    <citation type="journal article" date="2018" name="PLoS Genet.">
        <title>Repeat elements organise 3D genome structure and mediate transcription in the filamentous fungus Epichloe festucae.</title>
        <authorList>
            <person name="Winter D.J."/>
            <person name="Ganley A.R.D."/>
            <person name="Young C.A."/>
            <person name="Liachko I."/>
            <person name="Schardl C.L."/>
            <person name="Dupont P.Y."/>
            <person name="Berry D."/>
            <person name="Ram A."/>
            <person name="Scott B."/>
            <person name="Cox M.P."/>
        </authorList>
    </citation>
    <scope>NUCLEOTIDE SEQUENCE [LARGE SCALE GENOMIC DNA]</scope>
    <source>
        <strain evidence="3 4">Fl1</strain>
    </source>
</reference>
<dbReference type="PANTHER" id="PTHR31438:SF7">
    <property type="entry name" value="ACYLTRANSFERASE MBTK_IUCB-LIKE CONSERVED DOMAIN-CONTAINING PROTEIN"/>
    <property type="match status" value="1"/>
</dbReference>
<evidence type="ECO:0000256" key="1">
    <source>
        <dbReference type="ARBA" id="ARBA00009893"/>
    </source>
</evidence>
<evidence type="ECO:0000313" key="4">
    <source>
        <dbReference type="Proteomes" id="UP000594364"/>
    </source>
</evidence>
<gene>
    <name evidence="3" type="primary">SAT14</name>
    <name evidence="3" type="ORF">C2857_002144</name>
</gene>
<organism evidence="3 4">
    <name type="scientific">Epichloe festucae (strain Fl1)</name>
    <dbReference type="NCBI Taxonomy" id="877507"/>
    <lineage>
        <taxon>Eukaryota</taxon>
        <taxon>Fungi</taxon>
        <taxon>Dikarya</taxon>
        <taxon>Ascomycota</taxon>
        <taxon>Pezizomycotina</taxon>
        <taxon>Sordariomycetes</taxon>
        <taxon>Hypocreomycetidae</taxon>
        <taxon>Hypocreales</taxon>
        <taxon>Clavicipitaceae</taxon>
        <taxon>Epichloe</taxon>
    </lineage>
</organism>
<dbReference type="InterPro" id="IPR019432">
    <property type="entry name" value="Acyltransferase_MbtK/IucB-like"/>
</dbReference>
<dbReference type="Proteomes" id="UP000594364">
    <property type="component" value="Chromosome 1"/>
</dbReference>
<name>A0A7S9PS59_EPIFF</name>
<keyword evidence="4" id="KW-1185">Reference proteome</keyword>
<dbReference type="OrthoDB" id="4250781at2759"/>
<dbReference type="SMART" id="SM01006">
    <property type="entry name" value="AlcB"/>
    <property type="match status" value="1"/>
</dbReference>
<accession>A0A7S9PS59</accession>
<keyword evidence="3" id="KW-0808">Transferase</keyword>
<protein>
    <submittedName>
        <fullName evidence="3">O-acetyltransferase sat14</fullName>
    </submittedName>
</protein>
<evidence type="ECO:0000313" key="3">
    <source>
        <dbReference type="EMBL" id="QPG93737.1"/>
    </source>
</evidence>
<dbReference type="Pfam" id="PF13523">
    <property type="entry name" value="Acetyltransf_8"/>
    <property type="match status" value="1"/>
</dbReference>
<dbReference type="InterPro" id="IPR016181">
    <property type="entry name" value="Acyl_CoA_acyltransferase"/>
</dbReference>
<proteinExistence type="inferred from homology"/>
<sequence>MSSSSVVQLSSLSADETVLKLPHPYLTEYAVQKTDAPSGNQAIAANVPFYQLRERRDSSKQQLPSALHNDRLVFSEPADLKSSELPPDSENSAWARARRSPCSTVAWESGESPSLAQAWLLLYTLFTVRPGMESLRLELAGANAATVGAQLRDVVLAIDHPLPPRQKHSEAASPDEHVVVIALRSTFWQGAGSPFGPRPAWCPAESPASLSGAASPLSSYPLTPVEHKITILSAGDPRDPERTQQAFHPIRPAKPAPGATVYSRWIPHLNETFSMVSLDYEDDEHLGLFHEWQNDPRVSQGWNETGTLDQHREYLRNIHDDPHQVAILAKWDDTFFAYFEVYWAKEDRLGGYYNAGDFDRGRHSLVGDVRFRGPHRVTAWWSSLVHYLFLDDPRTMDVVGEPKSTNSTVIMYDLMHGFGVEHFVDLPHKRSACVRCPRGRFFQLCPLAESDKVVGGLRIGLVPKL</sequence>
<dbReference type="AlphaFoldDB" id="A0A7S9PS59"/>
<evidence type="ECO:0000259" key="2">
    <source>
        <dbReference type="SMART" id="SM01006"/>
    </source>
</evidence>
<feature type="domain" description="Acyltransferase MbtK/IucB-like conserved" evidence="2">
    <location>
        <begin position="276"/>
        <end position="325"/>
    </location>
</feature>
<dbReference type="GO" id="GO:0019290">
    <property type="term" value="P:siderophore biosynthetic process"/>
    <property type="evidence" value="ECO:0007669"/>
    <property type="project" value="InterPro"/>
</dbReference>
<dbReference type="SUPFAM" id="SSF55729">
    <property type="entry name" value="Acyl-CoA N-acyltransferases (Nat)"/>
    <property type="match status" value="1"/>
</dbReference>
<dbReference type="EMBL" id="CP031385">
    <property type="protein sequence ID" value="QPG93737.1"/>
    <property type="molecule type" value="Genomic_DNA"/>
</dbReference>
<dbReference type="Gene3D" id="3.40.630.30">
    <property type="match status" value="1"/>
</dbReference>
<dbReference type="GO" id="GO:0016410">
    <property type="term" value="F:N-acyltransferase activity"/>
    <property type="evidence" value="ECO:0007669"/>
    <property type="project" value="TreeGrafter"/>
</dbReference>
<comment type="similarity">
    <text evidence="1">Belongs to the lysine N-acyltransferase MbtK family.</text>
</comment>